<evidence type="ECO:0000313" key="2">
    <source>
        <dbReference type="Proteomes" id="UP000244441"/>
    </source>
</evidence>
<dbReference type="OrthoDB" id="9766487at2"/>
<dbReference type="InterPro" id="IPR042088">
    <property type="entry name" value="OligoPept_F_C"/>
</dbReference>
<proteinExistence type="predicted"/>
<dbReference type="RefSeq" id="WP_108604894.1">
    <property type="nucleotide sequence ID" value="NZ_CP026604.1"/>
</dbReference>
<keyword evidence="2" id="KW-1185">Reference proteome</keyword>
<organism evidence="1 2">
    <name type="scientific">Saccharobesus litoralis</name>
    <dbReference type="NCBI Taxonomy" id="2172099"/>
    <lineage>
        <taxon>Bacteria</taxon>
        <taxon>Pseudomonadati</taxon>
        <taxon>Pseudomonadota</taxon>
        <taxon>Gammaproteobacteria</taxon>
        <taxon>Alteromonadales</taxon>
        <taxon>Alteromonadaceae</taxon>
        <taxon>Saccharobesus</taxon>
    </lineage>
</organism>
<accession>A0A2S0VXB6</accession>
<gene>
    <name evidence="1" type="ORF">C2869_21695</name>
</gene>
<reference evidence="1 2" key="1">
    <citation type="submission" date="2018-01" db="EMBL/GenBank/DDBJ databases">
        <title>Genome sequence of a Cantenovulum-like bacteria.</title>
        <authorList>
            <person name="Tan W.R."/>
            <person name="Lau N.-S."/>
            <person name="Go F."/>
            <person name="Amirul A.-A.A."/>
        </authorList>
    </citation>
    <scope>NUCLEOTIDE SEQUENCE [LARGE SCALE GENOMIC DNA]</scope>
    <source>
        <strain evidence="1 2">CCB-QB4</strain>
    </source>
</reference>
<dbReference type="AlphaFoldDB" id="A0A2S0VXB6"/>
<name>A0A2S0VXB6_9ALTE</name>
<dbReference type="Proteomes" id="UP000244441">
    <property type="component" value="Chromosome"/>
</dbReference>
<evidence type="ECO:0000313" key="1">
    <source>
        <dbReference type="EMBL" id="AWB68851.1"/>
    </source>
</evidence>
<sequence length="60" mass="7235">MIKEVNDALPTLHRYFKLRKQMLNIEDDLRYFDIYPPLVQLDKTYSIEDSIAIHAVHYCH</sequence>
<dbReference type="Gene3D" id="1.10.1370.20">
    <property type="entry name" value="Oligoendopeptidase f, C-terminal domain"/>
    <property type="match status" value="1"/>
</dbReference>
<protein>
    <submittedName>
        <fullName evidence="1">Uncharacterized protein</fullName>
    </submittedName>
</protein>
<dbReference type="KEGG" id="cate:C2869_21695"/>
<dbReference type="EMBL" id="CP026604">
    <property type="protein sequence ID" value="AWB68851.1"/>
    <property type="molecule type" value="Genomic_DNA"/>
</dbReference>